<keyword evidence="2" id="KW-1185">Reference proteome</keyword>
<dbReference type="RefSeq" id="WP_161479771.1">
    <property type="nucleotide sequence ID" value="NZ_WXEW01000003.1"/>
</dbReference>
<dbReference type="EMBL" id="WXEW01000003">
    <property type="protein sequence ID" value="NAS22389.1"/>
    <property type="molecule type" value="Genomic_DNA"/>
</dbReference>
<protein>
    <recommendedName>
        <fullName evidence="3">Restriction endonuclease type IV Mrr domain-containing protein</fullName>
    </recommendedName>
</protein>
<dbReference type="Proteomes" id="UP000479526">
    <property type="component" value="Unassembled WGS sequence"/>
</dbReference>
<evidence type="ECO:0008006" key="3">
    <source>
        <dbReference type="Google" id="ProtNLM"/>
    </source>
</evidence>
<proteinExistence type="predicted"/>
<accession>A0A7C9N0P6</accession>
<dbReference type="AlphaFoldDB" id="A0A7C9N0P6"/>
<comment type="caution">
    <text evidence="1">The sequence shown here is derived from an EMBL/GenBank/DDBJ whole genome shotgun (WGS) entry which is preliminary data.</text>
</comment>
<reference evidence="1 2" key="1">
    <citation type="submission" date="2020-01" db="EMBL/GenBank/DDBJ databases">
        <title>Herbidospora sp. NEAU-GS84 nov., a novel actinomycete isolated from soil.</title>
        <authorList>
            <person name="Han L."/>
        </authorList>
    </citation>
    <scope>NUCLEOTIDE SEQUENCE [LARGE SCALE GENOMIC DNA]</scope>
    <source>
        <strain evidence="1 2">NEAU-GS84</strain>
    </source>
</reference>
<organism evidence="1 2">
    <name type="scientific">Herbidospora solisilvae</name>
    <dbReference type="NCBI Taxonomy" id="2696284"/>
    <lineage>
        <taxon>Bacteria</taxon>
        <taxon>Bacillati</taxon>
        <taxon>Actinomycetota</taxon>
        <taxon>Actinomycetes</taxon>
        <taxon>Streptosporangiales</taxon>
        <taxon>Streptosporangiaceae</taxon>
        <taxon>Herbidospora</taxon>
    </lineage>
</organism>
<evidence type="ECO:0000313" key="2">
    <source>
        <dbReference type="Proteomes" id="UP000479526"/>
    </source>
</evidence>
<name>A0A7C9N0P6_9ACTN</name>
<gene>
    <name evidence="1" type="ORF">GT755_11920</name>
</gene>
<sequence>MKFQLPNLSESDLVRLVSAIYRIQYPEIDLLHEQRLGHQSRPDLLALGENPQIIELARITPQTRHRIKDRIDQLLRYREAFREKYPDLPSPQLVMVTPETLTSRYIDQLAEQEITVLDGTWLETVLSNHPYIADHFLARHSFDPEQPSDIAETLLARLNSVRCGRTEWYAYQKLCAEILEFLFFPPLERPILEVRNETKTNRRDIVIPNYCNSGFFHFLRVHYRADYIVADAKNYCKSIGKDEVLQLVNYLTEKGPGLFGIVISRNEPDSTAVMVRREQWVLDGKMIIFLTDVDMTQMITSKRHGGDPSTVIRQKIEDFRLAI</sequence>
<evidence type="ECO:0000313" key="1">
    <source>
        <dbReference type="EMBL" id="NAS22389.1"/>
    </source>
</evidence>